<accession>A0A238WJD6</accession>
<evidence type="ECO:0000256" key="7">
    <source>
        <dbReference type="ARBA" id="ARBA00022679"/>
    </source>
</evidence>
<dbReference type="GO" id="GO:0005524">
    <property type="term" value="F:ATP binding"/>
    <property type="evidence" value="ECO:0007669"/>
    <property type="project" value="UniProtKB-UniRule"/>
</dbReference>
<dbReference type="GO" id="GO:0004385">
    <property type="term" value="F:GMP kinase activity"/>
    <property type="evidence" value="ECO:0007669"/>
    <property type="project" value="UniProtKB-UniRule"/>
</dbReference>
<dbReference type="Gene3D" id="3.40.50.300">
    <property type="entry name" value="P-loop containing nucleotide triphosphate hydrolases"/>
    <property type="match status" value="1"/>
</dbReference>
<evidence type="ECO:0000256" key="12">
    <source>
        <dbReference type="ARBA" id="ARBA00048594"/>
    </source>
</evidence>
<dbReference type="InterPro" id="IPR008144">
    <property type="entry name" value="Guanylate_kin-like_dom"/>
</dbReference>
<dbReference type="InterPro" id="IPR027417">
    <property type="entry name" value="P-loop_NTPase"/>
</dbReference>
<evidence type="ECO:0000256" key="11">
    <source>
        <dbReference type="ARBA" id="ARBA00030128"/>
    </source>
</evidence>
<comment type="function">
    <text evidence="1 13">Essential for recycling GMP and indirectly, cGMP.</text>
</comment>
<keyword evidence="9 13" id="KW-0418">Kinase</keyword>
<proteinExistence type="inferred from homology"/>
<evidence type="ECO:0000256" key="8">
    <source>
        <dbReference type="ARBA" id="ARBA00022741"/>
    </source>
</evidence>
<keyword evidence="6 13" id="KW-0963">Cytoplasm</keyword>
<keyword evidence="16" id="KW-1185">Reference proteome</keyword>
<comment type="catalytic activity">
    <reaction evidence="12 13">
        <text>GMP + ATP = GDP + ADP</text>
        <dbReference type="Rhea" id="RHEA:20780"/>
        <dbReference type="ChEBI" id="CHEBI:30616"/>
        <dbReference type="ChEBI" id="CHEBI:58115"/>
        <dbReference type="ChEBI" id="CHEBI:58189"/>
        <dbReference type="ChEBI" id="CHEBI:456216"/>
        <dbReference type="EC" id="2.7.4.8"/>
    </reaction>
</comment>
<dbReference type="InterPro" id="IPR020590">
    <property type="entry name" value="Guanylate_kinase_CS"/>
</dbReference>
<name>A0A238WJD6_9FLAO</name>
<dbReference type="EC" id="2.7.4.8" evidence="4 13"/>
<organism evidence="15 16">
    <name type="scientific">Dokdonia pacifica</name>
    <dbReference type="NCBI Taxonomy" id="1627892"/>
    <lineage>
        <taxon>Bacteria</taxon>
        <taxon>Pseudomonadati</taxon>
        <taxon>Bacteroidota</taxon>
        <taxon>Flavobacteriia</taxon>
        <taxon>Flavobacteriales</taxon>
        <taxon>Flavobacteriaceae</taxon>
        <taxon>Dokdonia</taxon>
    </lineage>
</organism>
<sequence>MTEVKEHFGKLIVFSAPSGSGKTTIVRHLLAQEEFNLEFSISATSREARGEEQDGKDYYFISLKQFKQHIKDEDFLEWEEVYRDNFYGTLKEEVHRIWGMGKHVIFDIDVVGGLRIKKKFPERTLAVFVKPPSVDELKIRLKKRKTESEDKINMRIAKASVELATAPQFDHIILNDNLEKALGEAENLVEEFLKVPVRRDEEEEE</sequence>
<comment type="subcellular location">
    <subcellularLocation>
        <location evidence="2 13">Cytoplasm</location>
    </subcellularLocation>
</comment>
<gene>
    <name evidence="13" type="primary">gmk</name>
    <name evidence="15" type="ORF">SAMN06265376_1011144</name>
</gene>
<keyword evidence="10 13" id="KW-0067">ATP-binding</keyword>
<dbReference type="InterPro" id="IPR017665">
    <property type="entry name" value="Guanylate_kinase"/>
</dbReference>
<dbReference type="NCBIfam" id="TIGR03263">
    <property type="entry name" value="guanyl_kin"/>
    <property type="match status" value="1"/>
</dbReference>
<dbReference type="AlphaFoldDB" id="A0A238WJD6"/>
<dbReference type="Gene3D" id="3.30.63.10">
    <property type="entry name" value="Guanylate Kinase phosphate binding domain"/>
    <property type="match status" value="1"/>
</dbReference>
<protein>
    <recommendedName>
        <fullName evidence="5 13">Guanylate kinase</fullName>
        <ecNumber evidence="4 13">2.7.4.8</ecNumber>
    </recommendedName>
    <alternativeName>
        <fullName evidence="11 13">GMP kinase</fullName>
    </alternativeName>
</protein>
<evidence type="ECO:0000256" key="1">
    <source>
        <dbReference type="ARBA" id="ARBA00003531"/>
    </source>
</evidence>
<dbReference type="FunFam" id="3.30.63.10:FF:000005">
    <property type="entry name" value="Guanylate kinase"/>
    <property type="match status" value="1"/>
</dbReference>
<dbReference type="CDD" id="cd00071">
    <property type="entry name" value="GMPK"/>
    <property type="match status" value="1"/>
</dbReference>
<dbReference type="SMART" id="SM00072">
    <property type="entry name" value="GuKc"/>
    <property type="match status" value="1"/>
</dbReference>
<feature type="domain" description="Guanylate kinase-like" evidence="14">
    <location>
        <begin position="9"/>
        <end position="190"/>
    </location>
</feature>
<dbReference type="EMBL" id="FZNY01000001">
    <property type="protein sequence ID" value="SNR46675.1"/>
    <property type="molecule type" value="Genomic_DNA"/>
</dbReference>
<keyword evidence="8 13" id="KW-0547">Nucleotide-binding</keyword>
<dbReference type="OrthoDB" id="9808150at2"/>
<dbReference type="InterPro" id="IPR008145">
    <property type="entry name" value="GK/Ca_channel_bsu"/>
</dbReference>
<dbReference type="HAMAP" id="MF_00328">
    <property type="entry name" value="Guanylate_kinase"/>
    <property type="match status" value="1"/>
</dbReference>
<dbReference type="GO" id="GO:0005829">
    <property type="term" value="C:cytosol"/>
    <property type="evidence" value="ECO:0007669"/>
    <property type="project" value="TreeGrafter"/>
</dbReference>
<evidence type="ECO:0000256" key="5">
    <source>
        <dbReference type="ARBA" id="ARBA00016296"/>
    </source>
</evidence>
<evidence type="ECO:0000313" key="16">
    <source>
        <dbReference type="Proteomes" id="UP000198379"/>
    </source>
</evidence>
<dbReference type="PROSITE" id="PS50052">
    <property type="entry name" value="GUANYLATE_KINASE_2"/>
    <property type="match status" value="1"/>
</dbReference>
<evidence type="ECO:0000256" key="6">
    <source>
        <dbReference type="ARBA" id="ARBA00022490"/>
    </source>
</evidence>
<comment type="similarity">
    <text evidence="3 13">Belongs to the guanylate kinase family.</text>
</comment>
<dbReference type="SUPFAM" id="SSF52540">
    <property type="entry name" value="P-loop containing nucleoside triphosphate hydrolases"/>
    <property type="match status" value="1"/>
</dbReference>
<dbReference type="PANTHER" id="PTHR23117:SF13">
    <property type="entry name" value="GUANYLATE KINASE"/>
    <property type="match status" value="1"/>
</dbReference>
<evidence type="ECO:0000313" key="15">
    <source>
        <dbReference type="EMBL" id="SNR46675.1"/>
    </source>
</evidence>
<reference evidence="15 16" key="1">
    <citation type="submission" date="2017-06" db="EMBL/GenBank/DDBJ databases">
        <authorList>
            <person name="Kim H.J."/>
            <person name="Triplett B.A."/>
        </authorList>
    </citation>
    <scope>NUCLEOTIDE SEQUENCE [LARGE SCALE GENOMIC DNA]</scope>
    <source>
        <strain evidence="15 16">DSM 25597</strain>
    </source>
</reference>
<evidence type="ECO:0000256" key="4">
    <source>
        <dbReference type="ARBA" id="ARBA00012961"/>
    </source>
</evidence>
<dbReference type="PROSITE" id="PS00856">
    <property type="entry name" value="GUANYLATE_KINASE_1"/>
    <property type="match status" value="1"/>
</dbReference>
<keyword evidence="7 13" id="KW-0808">Transferase</keyword>
<evidence type="ECO:0000256" key="10">
    <source>
        <dbReference type="ARBA" id="ARBA00022840"/>
    </source>
</evidence>
<evidence type="ECO:0000259" key="14">
    <source>
        <dbReference type="PROSITE" id="PS50052"/>
    </source>
</evidence>
<feature type="binding site" evidence="13">
    <location>
        <begin position="16"/>
        <end position="23"/>
    </location>
    <ligand>
        <name>ATP</name>
        <dbReference type="ChEBI" id="CHEBI:30616"/>
    </ligand>
</feature>
<evidence type="ECO:0000256" key="9">
    <source>
        <dbReference type="ARBA" id="ARBA00022777"/>
    </source>
</evidence>
<evidence type="ECO:0000256" key="13">
    <source>
        <dbReference type="HAMAP-Rule" id="MF_00328"/>
    </source>
</evidence>
<dbReference type="PANTHER" id="PTHR23117">
    <property type="entry name" value="GUANYLATE KINASE-RELATED"/>
    <property type="match status" value="1"/>
</dbReference>
<dbReference type="RefSeq" id="WP_089370435.1">
    <property type="nucleotide sequence ID" value="NZ_BMEP01000003.1"/>
</dbReference>
<dbReference type="Pfam" id="PF00625">
    <property type="entry name" value="Guanylate_kin"/>
    <property type="match status" value="1"/>
</dbReference>
<dbReference type="Proteomes" id="UP000198379">
    <property type="component" value="Unassembled WGS sequence"/>
</dbReference>
<evidence type="ECO:0000256" key="3">
    <source>
        <dbReference type="ARBA" id="ARBA00005790"/>
    </source>
</evidence>
<evidence type="ECO:0000256" key="2">
    <source>
        <dbReference type="ARBA" id="ARBA00004496"/>
    </source>
</evidence>